<dbReference type="AlphaFoldDB" id="A0A1I3UBP4"/>
<dbReference type="Proteomes" id="UP000199548">
    <property type="component" value="Unassembled WGS sequence"/>
</dbReference>
<proteinExistence type="predicted"/>
<reference evidence="1 2" key="1">
    <citation type="submission" date="2016-10" db="EMBL/GenBank/DDBJ databases">
        <authorList>
            <person name="de Groot N.N."/>
        </authorList>
    </citation>
    <scope>NUCLEOTIDE SEQUENCE [LARGE SCALE GENOMIC DNA]</scope>
    <source>
        <strain evidence="1 2">LMG 23650</strain>
    </source>
</reference>
<dbReference type="STRING" id="420953.SAMN05192543_11143"/>
<sequence length="175" mass="19734">MTCRYSGTEWLDVLYTSVRNTPGGVADAANFLTLRRGRGITTESLRLRLRGEGDNRLSMEMFELLIEWMQEKRDSDSHALDALHALNARFGLVAEAIEDQGDGEQAVIELTQLVSTALHLQAHVGHVAGEVQRAIEDARIDEREAEQIIATGRKGQRLFQRLMHTARDLAARRRR</sequence>
<evidence type="ECO:0000313" key="1">
    <source>
        <dbReference type="EMBL" id="SFJ79221.1"/>
    </source>
</evidence>
<dbReference type="Pfam" id="PF06892">
    <property type="entry name" value="Phage_CP76"/>
    <property type="match status" value="1"/>
</dbReference>
<name>A0A1I3UBP4_9BURK</name>
<dbReference type="InterPro" id="IPR009679">
    <property type="entry name" value="Phage_186_CII-like"/>
</dbReference>
<dbReference type="RefSeq" id="WP_091018798.1">
    <property type="nucleotide sequence ID" value="NZ_CP041745.1"/>
</dbReference>
<organism evidence="1 2">
    <name type="scientific">Paraburkholderia megapolitana</name>
    <dbReference type="NCBI Taxonomy" id="420953"/>
    <lineage>
        <taxon>Bacteria</taxon>
        <taxon>Pseudomonadati</taxon>
        <taxon>Pseudomonadota</taxon>
        <taxon>Betaproteobacteria</taxon>
        <taxon>Burkholderiales</taxon>
        <taxon>Burkholderiaceae</taxon>
        <taxon>Paraburkholderia</taxon>
    </lineage>
</organism>
<accession>A0A1I3UBP4</accession>
<evidence type="ECO:0000313" key="2">
    <source>
        <dbReference type="Proteomes" id="UP000199548"/>
    </source>
</evidence>
<dbReference type="OrthoDB" id="6039230at2"/>
<dbReference type="GO" id="GO:0003677">
    <property type="term" value="F:DNA binding"/>
    <property type="evidence" value="ECO:0007669"/>
    <property type="project" value="InterPro"/>
</dbReference>
<protein>
    <submittedName>
        <fullName evidence="1">Uncharacterized protein</fullName>
    </submittedName>
</protein>
<gene>
    <name evidence="1" type="ORF">SAMN05192543_11143</name>
</gene>
<dbReference type="EMBL" id="FOQU01000011">
    <property type="protein sequence ID" value="SFJ79221.1"/>
    <property type="molecule type" value="Genomic_DNA"/>
</dbReference>
<keyword evidence="2" id="KW-1185">Reference proteome</keyword>